<feature type="signal peptide" evidence="1">
    <location>
        <begin position="1"/>
        <end position="46"/>
    </location>
</feature>
<feature type="domain" description="Fimbrial-type adhesion" evidence="2">
    <location>
        <begin position="51"/>
        <end position="220"/>
    </location>
</feature>
<dbReference type="GO" id="GO:0043709">
    <property type="term" value="P:cell adhesion involved in single-species biofilm formation"/>
    <property type="evidence" value="ECO:0007669"/>
    <property type="project" value="TreeGrafter"/>
</dbReference>
<feature type="chain" id="PRO_5043599194" evidence="1">
    <location>
        <begin position="47"/>
        <end position="221"/>
    </location>
</feature>
<dbReference type="EMBL" id="JAIZTC010000004">
    <property type="protein sequence ID" value="MCA8380657.1"/>
    <property type="molecule type" value="Genomic_DNA"/>
</dbReference>
<dbReference type="InterPro" id="IPR036937">
    <property type="entry name" value="Adhesion_dom_fimbrial_sf"/>
</dbReference>
<comment type="caution">
    <text evidence="3">The sequence shown here is derived from an EMBL/GenBank/DDBJ whole genome shotgun (WGS) entry which is preliminary data.</text>
</comment>
<dbReference type="RefSeq" id="WP_226134189.1">
    <property type="nucleotide sequence ID" value="NZ_JAIZTC010000004.1"/>
</dbReference>
<name>A0AAW4TG22_9BURK</name>
<dbReference type="PANTHER" id="PTHR33420:SF26">
    <property type="entry name" value="FIMBRIAL SUBUNIT"/>
    <property type="match status" value="1"/>
</dbReference>
<dbReference type="PANTHER" id="PTHR33420">
    <property type="entry name" value="FIMBRIAL SUBUNIT ELFA-RELATED"/>
    <property type="match status" value="1"/>
</dbReference>
<evidence type="ECO:0000256" key="1">
    <source>
        <dbReference type="SAM" id="SignalP"/>
    </source>
</evidence>
<dbReference type="InterPro" id="IPR050263">
    <property type="entry name" value="Bact_Fimbrial_Adh_Pro"/>
</dbReference>
<accession>A0AAW4TG22</accession>
<dbReference type="InterPro" id="IPR000259">
    <property type="entry name" value="Adhesion_dom_fimbrial"/>
</dbReference>
<evidence type="ECO:0000313" key="4">
    <source>
        <dbReference type="Proteomes" id="UP001199070"/>
    </source>
</evidence>
<proteinExistence type="predicted"/>
<protein>
    <submittedName>
        <fullName evidence="3">Type 1 fimbrial protein</fullName>
    </submittedName>
</protein>
<organism evidence="3 4">
    <name type="scientific">Burkholderia cenocepacia</name>
    <dbReference type="NCBI Taxonomy" id="95486"/>
    <lineage>
        <taxon>Bacteria</taxon>
        <taxon>Pseudomonadati</taxon>
        <taxon>Pseudomonadota</taxon>
        <taxon>Betaproteobacteria</taxon>
        <taxon>Burkholderiales</taxon>
        <taxon>Burkholderiaceae</taxon>
        <taxon>Burkholderia</taxon>
        <taxon>Burkholderia cepacia complex</taxon>
    </lineage>
</organism>
<dbReference type="Proteomes" id="UP001199070">
    <property type="component" value="Unassembled WGS sequence"/>
</dbReference>
<keyword evidence="1" id="KW-0732">Signal</keyword>
<evidence type="ECO:0000259" key="2">
    <source>
        <dbReference type="Pfam" id="PF00419"/>
    </source>
</evidence>
<dbReference type="Gene3D" id="2.60.40.1090">
    <property type="entry name" value="Fimbrial-type adhesion domain"/>
    <property type="match status" value="1"/>
</dbReference>
<dbReference type="GO" id="GO:0009289">
    <property type="term" value="C:pilus"/>
    <property type="evidence" value="ECO:0007669"/>
    <property type="project" value="InterPro"/>
</dbReference>
<dbReference type="AlphaFoldDB" id="A0AAW4TG22"/>
<gene>
    <name evidence="3" type="ORF">LGN22_17430</name>
</gene>
<dbReference type="SUPFAM" id="SSF49401">
    <property type="entry name" value="Bacterial adhesins"/>
    <property type="match status" value="1"/>
</dbReference>
<reference evidence="3" key="1">
    <citation type="submission" date="2023-08" db="EMBL/GenBank/DDBJ databases">
        <title>A collection of bacterial strains from the Burkholderia cepacia Research Laboratory and Repository.</title>
        <authorList>
            <person name="Lipuma J."/>
            <person name="Spilker T."/>
        </authorList>
    </citation>
    <scope>NUCLEOTIDE SEQUENCE</scope>
    <source>
        <strain evidence="3">AU0862</strain>
    </source>
</reference>
<dbReference type="InterPro" id="IPR008966">
    <property type="entry name" value="Adhesion_dom_sf"/>
</dbReference>
<evidence type="ECO:0000313" key="3">
    <source>
        <dbReference type="EMBL" id="MCA8380657.1"/>
    </source>
</evidence>
<dbReference type="Pfam" id="PF00419">
    <property type="entry name" value="Fimbrial"/>
    <property type="match status" value="1"/>
</dbReference>
<sequence>MTKFIREDGDVEMILYSRLSGLKMKKITMMMAAAGVAFVAMNAAHAADGTISFKGEITAASCAISGGNGTTVGGGKGAQTIDVKLGKVSVDALSSTGGGGIAAGTAINLSLDCGATAKGLTTVKVRFDPTSGSGVDGANNKLLKTTGSAKGVGIGIYSVNGTLLNLGANETFDAALVKGGTDEAPTYTADLALRAGYVKSGTADVEAGTADGTLPFTLTYE</sequence>